<keyword evidence="3" id="KW-1185">Reference proteome</keyword>
<dbReference type="RefSeq" id="WP_013676430.1">
    <property type="nucleotide sequence ID" value="NC_015312.1"/>
</dbReference>
<dbReference type="STRING" id="675635.Psed_4358"/>
<dbReference type="AlphaFoldDB" id="F4CXE2"/>
<reference evidence="2 3" key="1">
    <citation type="journal article" date="2011" name="J. Bacteriol.">
        <title>Genome sequence of the 1,4-dioxane-degrading Pseudonocardia dioxanivorans strain CB1190.</title>
        <authorList>
            <person name="Sales C.M."/>
            <person name="Mahendra S."/>
            <person name="Grostern A."/>
            <person name="Parales R.E."/>
            <person name="Goodwin L.A."/>
            <person name="Woyke T."/>
            <person name="Nolan M."/>
            <person name="Lapidus A."/>
            <person name="Chertkov O."/>
            <person name="Ovchinnikova G."/>
            <person name="Sczyrba A."/>
            <person name="Alvarez-Cohen L."/>
        </authorList>
    </citation>
    <scope>NUCLEOTIDE SEQUENCE [LARGE SCALE GENOMIC DNA]</scope>
    <source>
        <strain evidence="3">ATCC 55486 / DSM 44775 / JCM 13855 / CB1190</strain>
    </source>
</reference>
<accession>F4CXE2</accession>
<evidence type="ECO:0000313" key="3">
    <source>
        <dbReference type="Proteomes" id="UP000007809"/>
    </source>
</evidence>
<dbReference type="KEGG" id="pdx:Psed_4358"/>
<evidence type="ECO:0000313" key="2">
    <source>
        <dbReference type="EMBL" id="AEA26516.1"/>
    </source>
</evidence>
<keyword evidence="1" id="KW-0732">Signal</keyword>
<dbReference type="EMBL" id="CP002593">
    <property type="protein sequence ID" value="AEA26516.1"/>
    <property type="molecule type" value="Genomic_DNA"/>
</dbReference>
<organism evidence="2 3">
    <name type="scientific">Pseudonocardia dioxanivorans (strain ATCC 55486 / DSM 44775 / JCM 13855 / CB1190)</name>
    <dbReference type="NCBI Taxonomy" id="675635"/>
    <lineage>
        <taxon>Bacteria</taxon>
        <taxon>Bacillati</taxon>
        <taxon>Actinomycetota</taxon>
        <taxon>Actinomycetes</taxon>
        <taxon>Pseudonocardiales</taxon>
        <taxon>Pseudonocardiaceae</taxon>
        <taxon>Pseudonocardia</taxon>
    </lineage>
</organism>
<feature type="chain" id="PRO_5003306671" description="Lipoprotein" evidence="1">
    <location>
        <begin position="28"/>
        <end position="137"/>
    </location>
</feature>
<evidence type="ECO:0000256" key="1">
    <source>
        <dbReference type="SAM" id="SignalP"/>
    </source>
</evidence>
<dbReference type="OrthoDB" id="9993738at2"/>
<evidence type="ECO:0008006" key="4">
    <source>
        <dbReference type="Google" id="ProtNLM"/>
    </source>
</evidence>
<feature type="signal peptide" evidence="1">
    <location>
        <begin position="1"/>
        <end position="27"/>
    </location>
</feature>
<sequence>MTGRLRPASRAALATLVAVSVVSGCGAEPAGPPQEEARSPLGRTAAESLTVRVELATRDPAIAEVRRETVLLGSDVEVVAAPGPPGRMHVRGFETTSTPLEPGVLRFRADTAGALVVEDEETGLALLLIEVVPPVDG</sequence>
<name>F4CXE2_PSEUX</name>
<gene>
    <name evidence="2" type="ordered locus">Psed_4358</name>
</gene>
<dbReference type="PROSITE" id="PS51257">
    <property type="entry name" value="PROKAR_LIPOPROTEIN"/>
    <property type="match status" value="1"/>
</dbReference>
<protein>
    <recommendedName>
        <fullName evidence="4">Lipoprotein</fullName>
    </recommendedName>
</protein>
<dbReference type="Proteomes" id="UP000007809">
    <property type="component" value="Chromosome"/>
</dbReference>
<proteinExistence type="predicted"/>
<dbReference type="HOGENOM" id="CLU_1863532_0_0_11"/>